<dbReference type="Proteomes" id="UP000050502">
    <property type="component" value="Unassembled WGS sequence"/>
</dbReference>
<gene>
    <name evidence="1" type="ORF">SE16_02705</name>
</gene>
<sequence>MRCRPCLFWCVGWGVCKVGDVGIEAPASRAQAFQTPACKPAAIACDHELRENAFASGVAWASAWLAAVFGSEKTAAEFGASF</sequence>
<evidence type="ECO:0000313" key="2">
    <source>
        <dbReference type="Proteomes" id="UP000050502"/>
    </source>
</evidence>
<comment type="caution">
    <text evidence="1">The sequence shown here is derived from an EMBL/GenBank/DDBJ whole genome shotgun (WGS) entry which is preliminary data.</text>
</comment>
<accession>A0A0P6Y0K2</accession>
<name>A0A0P6Y0K2_9CHLR</name>
<evidence type="ECO:0000313" key="1">
    <source>
        <dbReference type="EMBL" id="KPL89385.1"/>
    </source>
</evidence>
<protein>
    <submittedName>
        <fullName evidence="1">Uncharacterized protein</fullName>
    </submittedName>
</protein>
<dbReference type="EMBL" id="LGKN01000003">
    <property type="protein sequence ID" value="KPL89385.1"/>
    <property type="molecule type" value="Genomic_DNA"/>
</dbReference>
<organism evidence="1 2">
    <name type="scientific">Ardenticatena maritima</name>
    <dbReference type="NCBI Taxonomy" id="872965"/>
    <lineage>
        <taxon>Bacteria</taxon>
        <taxon>Bacillati</taxon>
        <taxon>Chloroflexota</taxon>
        <taxon>Ardenticatenia</taxon>
        <taxon>Ardenticatenales</taxon>
        <taxon>Ardenticatenaceae</taxon>
        <taxon>Ardenticatena</taxon>
    </lineage>
</organism>
<dbReference type="AlphaFoldDB" id="A0A0P6Y0K2"/>
<proteinExistence type="predicted"/>
<reference evidence="1 2" key="1">
    <citation type="submission" date="2015-07" db="EMBL/GenBank/DDBJ databases">
        <title>Whole genome sequence of Ardenticatena maritima DSM 23922.</title>
        <authorList>
            <person name="Hemp J."/>
            <person name="Ward L.M."/>
            <person name="Pace L.A."/>
            <person name="Fischer W.W."/>
        </authorList>
    </citation>
    <scope>NUCLEOTIDE SEQUENCE [LARGE SCALE GENOMIC DNA]</scope>
    <source>
        <strain evidence="1 2">110S</strain>
    </source>
</reference>